<gene>
    <name evidence="2" type="ORF">QNI22_04060</name>
</gene>
<reference evidence="2" key="1">
    <citation type="submission" date="2023-05" db="EMBL/GenBank/DDBJ databases">
        <authorList>
            <person name="Zhang X."/>
        </authorList>
    </citation>
    <scope>NUCLEOTIDE SEQUENCE</scope>
    <source>
        <strain evidence="2">BD1B2-1</strain>
    </source>
</reference>
<organism evidence="2 3">
    <name type="scientific">Xanthocytophaga agilis</name>
    <dbReference type="NCBI Taxonomy" id="3048010"/>
    <lineage>
        <taxon>Bacteria</taxon>
        <taxon>Pseudomonadati</taxon>
        <taxon>Bacteroidota</taxon>
        <taxon>Cytophagia</taxon>
        <taxon>Cytophagales</taxon>
        <taxon>Rhodocytophagaceae</taxon>
        <taxon>Xanthocytophaga</taxon>
    </lineage>
</organism>
<feature type="transmembrane region" description="Helical" evidence="1">
    <location>
        <begin position="92"/>
        <end position="112"/>
    </location>
</feature>
<name>A0AAE3R183_9BACT</name>
<evidence type="ECO:0000313" key="2">
    <source>
        <dbReference type="EMBL" id="MDJ1499804.1"/>
    </source>
</evidence>
<dbReference type="RefSeq" id="WP_314509354.1">
    <property type="nucleotide sequence ID" value="NZ_JASJOU010000001.1"/>
</dbReference>
<comment type="caution">
    <text evidence="2">The sequence shown here is derived from an EMBL/GenBank/DDBJ whole genome shotgun (WGS) entry which is preliminary data.</text>
</comment>
<dbReference type="Proteomes" id="UP001232063">
    <property type="component" value="Unassembled WGS sequence"/>
</dbReference>
<evidence type="ECO:0000256" key="1">
    <source>
        <dbReference type="SAM" id="Phobius"/>
    </source>
</evidence>
<proteinExistence type="predicted"/>
<dbReference type="AlphaFoldDB" id="A0AAE3R183"/>
<keyword evidence="1" id="KW-0812">Transmembrane</keyword>
<evidence type="ECO:0000313" key="3">
    <source>
        <dbReference type="Proteomes" id="UP001232063"/>
    </source>
</evidence>
<feature type="transmembrane region" description="Helical" evidence="1">
    <location>
        <begin position="132"/>
        <end position="154"/>
    </location>
</feature>
<keyword evidence="1" id="KW-1133">Transmembrane helix</keyword>
<dbReference type="EMBL" id="JASJOU010000001">
    <property type="protein sequence ID" value="MDJ1499804.1"/>
    <property type="molecule type" value="Genomic_DNA"/>
</dbReference>
<protein>
    <recommendedName>
        <fullName evidence="4">Zinc-finger domain-containing protein</fullName>
    </recommendedName>
</protein>
<keyword evidence="1" id="KW-0472">Membrane</keyword>
<accession>A0AAE3R183</accession>
<evidence type="ECO:0008006" key="4">
    <source>
        <dbReference type="Google" id="ProtNLM"/>
    </source>
</evidence>
<sequence length="169" mass="19407">MKKNIQHLTDDQLMDLADAFLTEDEKQQYFDHLSVCEDCQARYQTFISINEQLASMPLLQPSVVFTERVLDQWDEIRLAVPDVKKRVRLTPFVFLGFMSFLVIVSIILLSIFSASSANTVPVVTTTHMVRNVIGIGILWEILLVVNAVLLLWLFNQRVLAPFFRHRVAA</sequence>
<keyword evidence="3" id="KW-1185">Reference proteome</keyword>